<accession>A0A934UYM5</accession>
<gene>
    <name evidence="6" type="ORF">CKO21_03060</name>
</gene>
<dbReference type="RefSeq" id="WP_051432323.1">
    <property type="nucleotide sequence ID" value="NZ_NRRE01000012.1"/>
</dbReference>
<evidence type="ECO:0000256" key="2">
    <source>
        <dbReference type="ARBA" id="ARBA00022679"/>
    </source>
</evidence>
<dbReference type="PANTHER" id="PTHR37419">
    <property type="entry name" value="SERINE/THREONINE-PROTEIN KINASE TOXIN HIPA"/>
    <property type="match status" value="1"/>
</dbReference>
<sequence>MTLDIYYETFRVGGIEIDAGHIWFTYDRRWQRTRQAFPVSLSMPLSSDKHSGDVLMPWLMNLLPEGDPLRATGSALGIAQEDVIALLERIGGDTAGALSIGEPRDRAQAGYRPVETEADLERVLADLPSKPFLVDEAGVSMSLAGAQYKLPVHADDNGRIAVPVHGAPSTHILKPDNNRLHGSVVNEALYLVLARRVGLTTCAVTTGRADLPPRNPLRP</sequence>
<dbReference type="InterPro" id="IPR052028">
    <property type="entry name" value="HipA_Ser/Thr_kinase"/>
</dbReference>
<feature type="domain" description="HipA N-terminal subdomain 1" evidence="5">
    <location>
        <begin position="3"/>
        <end position="100"/>
    </location>
</feature>
<name>A0A934UYM5_9PROT</name>
<reference evidence="6" key="1">
    <citation type="submission" date="2017-08" db="EMBL/GenBank/DDBJ databases">
        <authorList>
            <person name="Imhoff J.F."/>
            <person name="Rahn T."/>
            <person name="Kuenzel S."/>
            <person name="Neulinger S.C."/>
        </authorList>
    </citation>
    <scope>NUCLEOTIDE SEQUENCE</scope>
    <source>
        <strain evidence="6">DSM 9154</strain>
    </source>
</reference>
<proteinExistence type="inferred from homology"/>
<keyword evidence="2" id="KW-0808">Transferase</keyword>
<dbReference type="InterPro" id="IPR017508">
    <property type="entry name" value="HipA_N1"/>
</dbReference>
<evidence type="ECO:0000313" key="7">
    <source>
        <dbReference type="Proteomes" id="UP000778970"/>
    </source>
</evidence>
<dbReference type="GO" id="GO:0005829">
    <property type="term" value="C:cytosol"/>
    <property type="evidence" value="ECO:0007669"/>
    <property type="project" value="TreeGrafter"/>
</dbReference>
<dbReference type="Pfam" id="PF13657">
    <property type="entry name" value="Couple_hipA"/>
    <property type="match status" value="1"/>
</dbReference>
<dbReference type="GO" id="GO:0004674">
    <property type="term" value="F:protein serine/threonine kinase activity"/>
    <property type="evidence" value="ECO:0007669"/>
    <property type="project" value="TreeGrafter"/>
</dbReference>
<evidence type="ECO:0000256" key="3">
    <source>
        <dbReference type="ARBA" id="ARBA00022777"/>
    </source>
</evidence>
<evidence type="ECO:0000259" key="5">
    <source>
        <dbReference type="Pfam" id="PF13657"/>
    </source>
</evidence>
<dbReference type="EMBL" id="NRRE01000012">
    <property type="protein sequence ID" value="MBK1696222.1"/>
    <property type="molecule type" value="Genomic_DNA"/>
</dbReference>
<reference evidence="6" key="2">
    <citation type="journal article" date="2020" name="Microorganisms">
        <title>Osmotic Adaptation and Compatible Solute Biosynthesis of Phototrophic Bacteria as Revealed from Genome Analyses.</title>
        <authorList>
            <person name="Imhoff J.F."/>
            <person name="Rahn T."/>
            <person name="Kunzel S."/>
            <person name="Keller A."/>
            <person name="Neulinger S.C."/>
        </authorList>
    </citation>
    <scope>NUCLEOTIDE SEQUENCE</scope>
    <source>
        <strain evidence="6">DSM 9154</strain>
    </source>
</reference>
<evidence type="ECO:0000313" key="6">
    <source>
        <dbReference type="EMBL" id="MBK1696222.1"/>
    </source>
</evidence>
<protein>
    <recommendedName>
        <fullName evidence="8">Serine/threonine-protein kinase HipA</fullName>
    </recommendedName>
</protein>
<keyword evidence="7" id="KW-1185">Reference proteome</keyword>
<comment type="caution">
    <text evidence="6">The sequence shown here is derived from an EMBL/GenBank/DDBJ whole genome shotgun (WGS) entry which is preliminary data.</text>
</comment>
<dbReference type="Proteomes" id="UP000778970">
    <property type="component" value="Unassembled WGS sequence"/>
</dbReference>
<evidence type="ECO:0000256" key="1">
    <source>
        <dbReference type="ARBA" id="ARBA00010164"/>
    </source>
</evidence>
<evidence type="ECO:0008006" key="8">
    <source>
        <dbReference type="Google" id="ProtNLM"/>
    </source>
</evidence>
<dbReference type="PANTHER" id="PTHR37419:SF1">
    <property type="entry name" value="SERINE_THREONINE-PROTEIN KINASE TOXIN HIPA"/>
    <property type="match status" value="1"/>
</dbReference>
<evidence type="ECO:0000259" key="4">
    <source>
        <dbReference type="Pfam" id="PF07804"/>
    </source>
</evidence>
<comment type="similarity">
    <text evidence="1">Belongs to the HipA Ser/Thr kinase family.</text>
</comment>
<keyword evidence="3" id="KW-0418">Kinase</keyword>
<dbReference type="Pfam" id="PF07804">
    <property type="entry name" value="HipA_C"/>
    <property type="match status" value="1"/>
</dbReference>
<feature type="domain" description="HipA-like C-terminal" evidence="4">
    <location>
        <begin position="141"/>
        <end position="206"/>
    </location>
</feature>
<organism evidence="6 7">
    <name type="scientific">Rhodovibrio salinarum</name>
    <dbReference type="NCBI Taxonomy" id="1087"/>
    <lineage>
        <taxon>Bacteria</taxon>
        <taxon>Pseudomonadati</taxon>
        <taxon>Pseudomonadota</taxon>
        <taxon>Alphaproteobacteria</taxon>
        <taxon>Rhodospirillales</taxon>
        <taxon>Rhodovibrionaceae</taxon>
        <taxon>Rhodovibrio</taxon>
    </lineage>
</organism>
<dbReference type="AlphaFoldDB" id="A0A934UYM5"/>
<dbReference type="NCBIfam" id="TIGR03071">
    <property type="entry name" value="couple_hipA"/>
    <property type="match status" value="1"/>
</dbReference>
<dbReference type="InterPro" id="IPR012893">
    <property type="entry name" value="HipA-like_C"/>
</dbReference>